<gene>
    <name evidence="3" type="ORF">SDJN03_06812</name>
</gene>
<comment type="subcellular location">
    <subcellularLocation>
        <location evidence="1">Nucleus</location>
    </subcellularLocation>
</comment>
<feature type="non-terminal residue" evidence="3">
    <location>
        <position position="1"/>
    </location>
</feature>
<proteinExistence type="predicted"/>
<name>A0AAV6NR00_9ROSI</name>
<comment type="caution">
    <text evidence="3">The sequence shown here is derived from an EMBL/GenBank/DDBJ whole genome shotgun (WGS) entry which is preliminary data.</text>
</comment>
<dbReference type="GO" id="GO:0005658">
    <property type="term" value="C:alpha DNA polymerase:primase complex"/>
    <property type="evidence" value="ECO:0007669"/>
    <property type="project" value="TreeGrafter"/>
</dbReference>
<reference evidence="3 4" key="1">
    <citation type="journal article" date="2021" name="Hortic Res">
        <title>The domestication of Cucurbita argyrosperma as revealed by the genome of its wild relative.</title>
        <authorList>
            <person name="Barrera-Redondo J."/>
            <person name="Sanchez-de la Vega G."/>
            <person name="Aguirre-Liguori J.A."/>
            <person name="Castellanos-Morales G."/>
            <person name="Gutierrez-Guerrero Y.T."/>
            <person name="Aguirre-Dugua X."/>
            <person name="Aguirre-Planter E."/>
            <person name="Tenaillon M.I."/>
            <person name="Lira-Saade R."/>
            <person name="Eguiarte L.E."/>
        </authorList>
    </citation>
    <scope>NUCLEOTIDE SEQUENCE [LARGE SCALE GENOMIC DNA]</scope>
    <source>
        <strain evidence="3">JBR-2021</strain>
    </source>
</reference>
<keyword evidence="2" id="KW-0539">Nucleus</keyword>
<evidence type="ECO:0000256" key="1">
    <source>
        <dbReference type="ARBA" id="ARBA00004123"/>
    </source>
</evidence>
<accession>A0AAV6NR00</accession>
<dbReference type="PANTHER" id="PTHR23061">
    <property type="entry name" value="DNA POLYMERASE 2 ALPHA 70 KDA SUBUNIT"/>
    <property type="match status" value="1"/>
</dbReference>
<dbReference type="GO" id="GO:0006270">
    <property type="term" value="P:DNA replication initiation"/>
    <property type="evidence" value="ECO:0007669"/>
    <property type="project" value="TreeGrafter"/>
</dbReference>
<dbReference type="EMBL" id="JAGKQH010000004">
    <property type="protein sequence ID" value="KAG6601579.1"/>
    <property type="molecule type" value="Genomic_DNA"/>
</dbReference>
<keyword evidence="4" id="KW-1185">Reference proteome</keyword>
<dbReference type="InterPro" id="IPR016722">
    <property type="entry name" value="DNA_pol_alpha_bsu"/>
</dbReference>
<protein>
    <submittedName>
        <fullName evidence="3">Uncharacterized protein</fullName>
    </submittedName>
</protein>
<sequence length="147" mass="16673">MKRKRFKRVTLRIGSVMEDEIGEEFERSGFTFDEEEEILKKYRLILQPAFDITSDLRLLIFSLPTQAFWKQISFHPLWPPAAGVPLDFSLAPEALDISVIPDVHILPSNMKHFGKVISINEGGSEEEQVSCVCVNPETLAKDEGVLL</sequence>
<evidence type="ECO:0000313" key="3">
    <source>
        <dbReference type="EMBL" id="KAG6601579.1"/>
    </source>
</evidence>
<dbReference type="Proteomes" id="UP000685013">
    <property type="component" value="Chromosome 4"/>
</dbReference>
<evidence type="ECO:0000313" key="4">
    <source>
        <dbReference type="Proteomes" id="UP000685013"/>
    </source>
</evidence>
<dbReference type="PANTHER" id="PTHR23061:SF12">
    <property type="entry name" value="DNA POLYMERASE ALPHA SUBUNIT B"/>
    <property type="match status" value="1"/>
</dbReference>
<evidence type="ECO:0000256" key="2">
    <source>
        <dbReference type="ARBA" id="ARBA00023242"/>
    </source>
</evidence>
<dbReference type="AlphaFoldDB" id="A0AAV6NR00"/>
<organism evidence="3 4">
    <name type="scientific">Cucurbita argyrosperma subsp. sororia</name>
    <dbReference type="NCBI Taxonomy" id="37648"/>
    <lineage>
        <taxon>Eukaryota</taxon>
        <taxon>Viridiplantae</taxon>
        <taxon>Streptophyta</taxon>
        <taxon>Embryophyta</taxon>
        <taxon>Tracheophyta</taxon>
        <taxon>Spermatophyta</taxon>
        <taxon>Magnoliopsida</taxon>
        <taxon>eudicotyledons</taxon>
        <taxon>Gunneridae</taxon>
        <taxon>Pentapetalae</taxon>
        <taxon>rosids</taxon>
        <taxon>fabids</taxon>
        <taxon>Cucurbitales</taxon>
        <taxon>Cucurbitaceae</taxon>
        <taxon>Cucurbiteae</taxon>
        <taxon>Cucurbita</taxon>
    </lineage>
</organism>